<reference evidence="2 3" key="1">
    <citation type="submission" date="2024-09" db="EMBL/GenBank/DDBJ databases">
        <authorList>
            <person name="Zhang Z.-H."/>
        </authorList>
    </citation>
    <scope>NUCLEOTIDE SEQUENCE [LARGE SCALE GENOMIC DNA]</scope>
    <source>
        <strain evidence="2 3">HHTR114</strain>
    </source>
</reference>
<feature type="signal peptide" evidence="1">
    <location>
        <begin position="1"/>
        <end position="27"/>
    </location>
</feature>
<dbReference type="NCBIfam" id="TIGR04433">
    <property type="entry name" value="UrcA_uranyl"/>
    <property type="match status" value="1"/>
</dbReference>
<evidence type="ECO:0000256" key="1">
    <source>
        <dbReference type="SAM" id="SignalP"/>
    </source>
</evidence>
<feature type="chain" id="PRO_5047225868" evidence="1">
    <location>
        <begin position="28"/>
        <end position="111"/>
    </location>
</feature>
<dbReference type="RefSeq" id="WP_379879663.1">
    <property type="nucleotide sequence ID" value="NZ_JBHPON010000001.1"/>
</dbReference>
<evidence type="ECO:0000313" key="3">
    <source>
        <dbReference type="Proteomes" id="UP001596116"/>
    </source>
</evidence>
<dbReference type="Proteomes" id="UP001596116">
    <property type="component" value="Unassembled WGS sequence"/>
</dbReference>
<comment type="caution">
    <text evidence="2">The sequence shown here is derived from an EMBL/GenBank/DDBJ whole genome shotgun (WGS) entry which is preliminary data.</text>
</comment>
<organism evidence="2 3">
    <name type="scientific">Hyphococcus aureus</name>
    <dbReference type="NCBI Taxonomy" id="2666033"/>
    <lineage>
        <taxon>Bacteria</taxon>
        <taxon>Pseudomonadati</taxon>
        <taxon>Pseudomonadota</taxon>
        <taxon>Alphaproteobacteria</taxon>
        <taxon>Parvularculales</taxon>
        <taxon>Parvularculaceae</taxon>
        <taxon>Hyphococcus</taxon>
    </lineage>
</organism>
<evidence type="ECO:0000313" key="2">
    <source>
        <dbReference type="EMBL" id="MFC6035005.1"/>
    </source>
</evidence>
<accession>A0ABW1KSH6</accession>
<sequence length="111" mass="11735">MPLNSNAFKTIAIAAVSSFAILGAAHAGDHAEFSYKQSELQSTASLGSLYKRIENRAESVCGADAARALYAKQSAAQCEATLVEDWIAGINDSRLNRMHAQNGASQFASAK</sequence>
<proteinExistence type="predicted"/>
<dbReference type="InterPro" id="IPR030972">
    <property type="entry name" value="UrcA_uranyl"/>
</dbReference>
<keyword evidence="1" id="KW-0732">Signal</keyword>
<keyword evidence="3" id="KW-1185">Reference proteome</keyword>
<dbReference type="EMBL" id="JBHPON010000001">
    <property type="protein sequence ID" value="MFC6035005.1"/>
    <property type="molecule type" value="Genomic_DNA"/>
</dbReference>
<gene>
    <name evidence="2" type="ORF">ACFMB1_05585</name>
</gene>
<protein>
    <submittedName>
        <fullName evidence="2">UrcA family protein</fullName>
    </submittedName>
</protein>
<name>A0ABW1KSH6_9PROT</name>